<accession>Q022I6</accession>
<dbReference type="OrthoDB" id="1798269at2"/>
<evidence type="ECO:0000313" key="1">
    <source>
        <dbReference type="EMBL" id="ABJ84114.1"/>
    </source>
</evidence>
<dbReference type="KEGG" id="sus:Acid_3136"/>
<proteinExistence type="predicted"/>
<reference evidence="1" key="1">
    <citation type="submission" date="2006-10" db="EMBL/GenBank/DDBJ databases">
        <title>Complete sequence of Solibacter usitatus Ellin6076.</title>
        <authorList>
            <consortium name="US DOE Joint Genome Institute"/>
            <person name="Copeland A."/>
            <person name="Lucas S."/>
            <person name="Lapidus A."/>
            <person name="Barry K."/>
            <person name="Detter J.C."/>
            <person name="Glavina del Rio T."/>
            <person name="Hammon N."/>
            <person name="Israni S."/>
            <person name="Dalin E."/>
            <person name="Tice H."/>
            <person name="Pitluck S."/>
            <person name="Thompson L.S."/>
            <person name="Brettin T."/>
            <person name="Bruce D."/>
            <person name="Han C."/>
            <person name="Tapia R."/>
            <person name="Gilna P."/>
            <person name="Schmutz J."/>
            <person name="Larimer F."/>
            <person name="Land M."/>
            <person name="Hauser L."/>
            <person name="Kyrpides N."/>
            <person name="Mikhailova N."/>
            <person name="Janssen P.H."/>
            <person name="Kuske C.R."/>
            <person name="Richardson P."/>
        </authorList>
    </citation>
    <scope>NUCLEOTIDE SEQUENCE</scope>
    <source>
        <strain evidence="1">Ellin6076</strain>
    </source>
</reference>
<organism evidence="1">
    <name type="scientific">Solibacter usitatus (strain Ellin6076)</name>
    <dbReference type="NCBI Taxonomy" id="234267"/>
    <lineage>
        <taxon>Bacteria</taxon>
        <taxon>Pseudomonadati</taxon>
        <taxon>Acidobacteriota</taxon>
        <taxon>Terriglobia</taxon>
        <taxon>Bryobacterales</taxon>
        <taxon>Solibacteraceae</taxon>
        <taxon>Candidatus Solibacter</taxon>
    </lineage>
</organism>
<dbReference type="Gene3D" id="3.40.50.2300">
    <property type="match status" value="1"/>
</dbReference>
<dbReference type="eggNOG" id="COG0784">
    <property type="taxonomic scope" value="Bacteria"/>
</dbReference>
<dbReference type="EMBL" id="CP000473">
    <property type="protein sequence ID" value="ABJ84114.1"/>
    <property type="molecule type" value="Genomic_DNA"/>
</dbReference>
<dbReference type="STRING" id="234267.Acid_3136"/>
<sequence>MRTLLVLVDDPDLRKKLRRALGQYRLIEATNAEQALRLFIDNGSYVDLLLTDLAVGSAGLRVAMFLRSEMRNLPVVVIAGYPVKNWTARDTVDLHRLGQKSVAILNKPVQSTLLTKYVEELLEHRPPNPPRAPH</sequence>
<gene>
    <name evidence="1" type="ordered locus">Acid_3136</name>
</gene>
<dbReference type="HOGENOM" id="CLU_1894808_0_0_0"/>
<dbReference type="InParanoid" id="Q022I6"/>
<name>Q022I6_SOLUE</name>
<protein>
    <submittedName>
        <fullName evidence="1">Response regulator receiver protein</fullName>
    </submittedName>
</protein>
<dbReference type="SUPFAM" id="SSF52172">
    <property type="entry name" value="CheY-like"/>
    <property type="match status" value="1"/>
</dbReference>
<dbReference type="InterPro" id="IPR011006">
    <property type="entry name" value="CheY-like_superfamily"/>
</dbReference>
<dbReference type="AlphaFoldDB" id="Q022I6"/>